<dbReference type="RefSeq" id="WP_066885794.1">
    <property type="nucleotide sequence ID" value="NZ_LZDM01000007.1"/>
</dbReference>
<gene>
    <name evidence="2" type="ORF">A9Z60_09155</name>
</gene>
<organism evidence="2 3">
    <name type="scientific">Moraxella nonliquefaciens</name>
    <dbReference type="NCBI Taxonomy" id="478"/>
    <lineage>
        <taxon>Bacteria</taxon>
        <taxon>Pseudomonadati</taxon>
        <taxon>Pseudomonadota</taxon>
        <taxon>Gammaproteobacteria</taxon>
        <taxon>Moraxellales</taxon>
        <taxon>Moraxellaceae</taxon>
        <taxon>Moraxella</taxon>
    </lineage>
</organism>
<accession>A0A1B8PJN3</accession>
<dbReference type="Proteomes" id="UP000092671">
    <property type="component" value="Unassembled WGS sequence"/>
</dbReference>
<dbReference type="InterPro" id="IPR011528">
    <property type="entry name" value="NERD"/>
</dbReference>
<evidence type="ECO:0000313" key="3">
    <source>
        <dbReference type="Proteomes" id="UP000092671"/>
    </source>
</evidence>
<evidence type="ECO:0000313" key="2">
    <source>
        <dbReference type="EMBL" id="OBX50593.1"/>
    </source>
</evidence>
<dbReference type="AlphaFoldDB" id="A0A1B8PJN3"/>
<dbReference type="Pfam" id="PF08378">
    <property type="entry name" value="NERD"/>
    <property type="match status" value="1"/>
</dbReference>
<reference evidence="2 3" key="1">
    <citation type="submission" date="2016-06" db="EMBL/GenBank/DDBJ databases">
        <title>Draft genome of Moraxella nonliquefaciens CCUG 60284.</title>
        <authorList>
            <person name="Salva-Serra F."/>
            <person name="Engstrom-Jakobsson H."/>
            <person name="Thorell K."/>
            <person name="Gonzales-Siles L."/>
            <person name="Karlsson R."/>
            <person name="Boulund F."/>
            <person name="Engstrand L."/>
            <person name="Kristiansson E."/>
            <person name="Moore E."/>
        </authorList>
    </citation>
    <scope>NUCLEOTIDE SEQUENCE [LARGE SCALE GENOMIC DNA]</scope>
    <source>
        <strain evidence="2 3">CCUG 60284</strain>
    </source>
</reference>
<proteinExistence type="predicted"/>
<name>A0A1B8PJN3_MORNO</name>
<dbReference type="EMBL" id="LZDN01000013">
    <property type="protein sequence ID" value="OBX50593.1"/>
    <property type="molecule type" value="Genomic_DNA"/>
</dbReference>
<sequence>MKMIPPMLYHTDSKAEQIIFNHLKQSFVNKNQYVAMHSVKLCHHSKKRFAEIDFLLCTNDGLFVLEIKGGQVSCQNGIWYYQDKMGHVNTGGSPFHQADTAMQALRRSLLEKFGKTWVSRICFGYGVILTDSRLPNDVIDTLEYQKPILCHGGEYQFLQNWLLGLFDYWQERNKVIMPMVGMISDEMLCDIIQYIRPNFMAIDDILDDNNFDNIISNKIDGDINTVNEKDDTYKIKINTTLEIINNQSSSHISNISINEFLKQCLTKFYEKKVDKDYILAKDITIITDDKQKYDEIKEMIKNEGRLVKTSDGYSFKRRQANELTLMMIQDLAVIHNKILIAIIEKSSPQSWQKLIEQKAKHTAQVFYY</sequence>
<dbReference type="OrthoDB" id="7066673at2"/>
<comment type="caution">
    <text evidence="2">The sequence shown here is derived from an EMBL/GenBank/DDBJ whole genome shotgun (WGS) entry which is preliminary data.</text>
</comment>
<feature type="domain" description="NERD" evidence="1">
    <location>
        <begin position="13"/>
        <end position="121"/>
    </location>
</feature>
<protein>
    <recommendedName>
        <fullName evidence="1">NERD domain-containing protein</fullName>
    </recommendedName>
</protein>
<evidence type="ECO:0000259" key="1">
    <source>
        <dbReference type="Pfam" id="PF08378"/>
    </source>
</evidence>